<dbReference type="EMBL" id="QNUK01000471">
    <property type="protein sequence ID" value="KAF5892838.1"/>
    <property type="molecule type" value="Genomic_DNA"/>
</dbReference>
<evidence type="ECO:0000313" key="2">
    <source>
        <dbReference type="Proteomes" id="UP000727407"/>
    </source>
</evidence>
<dbReference type="Proteomes" id="UP000727407">
    <property type="component" value="Unassembled WGS sequence"/>
</dbReference>
<evidence type="ECO:0000313" key="1">
    <source>
        <dbReference type="EMBL" id="KAF5892838.1"/>
    </source>
</evidence>
<name>A0A8J4TRL2_CLAMG</name>
<keyword evidence="2" id="KW-1185">Reference proteome</keyword>
<sequence>MNRDYSIWKGFLLSGFFVLDYKCGVCGAVVRMYSRGYVQMIPIDRGWPEDSSVTQSQAVSSPEICMEGEKFEENLSPTQIPCSVLSRNFHVQFFNKMSKNETRCSLVTCSSRADRTQSNMARACAEHIPRL</sequence>
<dbReference type="AlphaFoldDB" id="A0A8J4TRL2"/>
<organism evidence="1 2">
    <name type="scientific">Clarias magur</name>
    <name type="common">Asian catfish</name>
    <name type="synonym">Macropteronotus magur</name>
    <dbReference type="NCBI Taxonomy" id="1594786"/>
    <lineage>
        <taxon>Eukaryota</taxon>
        <taxon>Metazoa</taxon>
        <taxon>Chordata</taxon>
        <taxon>Craniata</taxon>
        <taxon>Vertebrata</taxon>
        <taxon>Euteleostomi</taxon>
        <taxon>Actinopterygii</taxon>
        <taxon>Neopterygii</taxon>
        <taxon>Teleostei</taxon>
        <taxon>Ostariophysi</taxon>
        <taxon>Siluriformes</taxon>
        <taxon>Clariidae</taxon>
        <taxon>Clarias</taxon>
    </lineage>
</organism>
<protein>
    <submittedName>
        <fullName evidence="1">Uncharacterized protein</fullName>
    </submittedName>
</protein>
<proteinExistence type="predicted"/>
<accession>A0A8J4TRL2</accession>
<reference evidence="1" key="1">
    <citation type="submission" date="2020-07" db="EMBL/GenBank/DDBJ databases">
        <title>Clarias magur genome sequencing, assembly and annotation.</title>
        <authorList>
            <person name="Kushwaha B."/>
            <person name="Kumar R."/>
            <person name="Das P."/>
            <person name="Joshi C.G."/>
            <person name="Kumar D."/>
            <person name="Nagpure N.S."/>
            <person name="Pandey M."/>
            <person name="Agarwal S."/>
            <person name="Srivastava S."/>
            <person name="Singh M."/>
            <person name="Sahoo L."/>
            <person name="Jayasankar P."/>
            <person name="Meher P.K."/>
            <person name="Koringa P.G."/>
            <person name="Iquebal M.A."/>
            <person name="Das S.P."/>
            <person name="Bit A."/>
            <person name="Patnaik S."/>
            <person name="Patel N."/>
            <person name="Shah T.M."/>
            <person name="Hinsu A."/>
            <person name="Jena J.K."/>
        </authorList>
    </citation>
    <scope>NUCLEOTIDE SEQUENCE</scope>
    <source>
        <strain evidence="1">CIFAMagur01</strain>
        <tissue evidence="1">Testis</tissue>
    </source>
</reference>
<gene>
    <name evidence="1" type="ORF">DAT39_017447</name>
</gene>
<comment type="caution">
    <text evidence="1">The sequence shown here is derived from an EMBL/GenBank/DDBJ whole genome shotgun (WGS) entry which is preliminary data.</text>
</comment>